<evidence type="ECO:0000259" key="1">
    <source>
        <dbReference type="Pfam" id="PF05838"/>
    </source>
</evidence>
<organism evidence="2">
    <name type="scientific">Candidatus Kentrum sp. DK</name>
    <dbReference type="NCBI Taxonomy" id="2126562"/>
    <lineage>
        <taxon>Bacteria</taxon>
        <taxon>Pseudomonadati</taxon>
        <taxon>Pseudomonadota</taxon>
        <taxon>Gammaproteobacteria</taxon>
        <taxon>Candidatus Kentrum</taxon>
    </lineage>
</organism>
<dbReference type="Gene3D" id="1.20.141.10">
    <property type="entry name" value="Chitosanase, subunit A, domain 1"/>
    <property type="match status" value="1"/>
</dbReference>
<dbReference type="InterPro" id="IPR023346">
    <property type="entry name" value="Lysozyme-like_dom_sf"/>
</dbReference>
<name>A0A450TLV6_9GAMM</name>
<gene>
    <name evidence="2" type="ORF">BECKDK2373B_GA0170837_12207</name>
</gene>
<accession>A0A450TLV6</accession>
<reference evidence="2" key="1">
    <citation type="submission" date="2019-02" db="EMBL/GenBank/DDBJ databases">
        <authorList>
            <person name="Gruber-Vodicka R. H."/>
            <person name="Seah K. B. B."/>
        </authorList>
    </citation>
    <scope>NUCLEOTIDE SEQUENCE</scope>
    <source>
        <strain evidence="2">BECK_DK47</strain>
    </source>
</reference>
<keyword evidence="2" id="KW-0378">Hydrolase</keyword>
<dbReference type="Pfam" id="PF05838">
    <property type="entry name" value="Glyco_hydro_108"/>
    <property type="match status" value="1"/>
</dbReference>
<dbReference type="InterPro" id="IPR008565">
    <property type="entry name" value="TtsA-like_GH18_dom"/>
</dbReference>
<feature type="domain" description="TtsA-like Glycoside hydrolase family 108" evidence="1">
    <location>
        <begin position="8"/>
        <end position="53"/>
    </location>
</feature>
<sequence length="63" mass="7027">MADFGQAFEKTMRNEGGFQLHTVRGDPGGMTYAGISRRHHPDWEQANGVRSRIEASCRLSFSA</sequence>
<dbReference type="GO" id="GO:0016787">
    <property type="term" value="F:hydrolase activity"/>
    <property type="evidence" value="ECO:0007669"/>
    <property type="project" value="UniProtKB-KW"/>
</dbReference>
<evidence type="ECO:0000313" key="2">
    <source>
        <dbReference type="EMBL" id="VFJ68710.1"/>
    </source>
</evidence>
<dbReference type="AlphaFoldDB" id="A0A450TLV6"/>
<dbReference type="SUPFAM" id="SSF53955">
    <property type="entry name" value="Lysozyme-like"/>
    <property type="match status" value="1"/>
</dbReference>
<proteinExistence type="predicted"/>
<dbReference type="EMBL" id="CAADEX010000220">
    <property type="protein sequence ID" value="VFJ68710.1"/>
    <property type="molecule type" value="Genomic_DNA"/>
</dbReference>
<protein>
    <submittedName>
        <fullName evidence="2">Glycosyl hydrolase 108</fullName>
    </submittedName>
</protein>